<evidence type="ECO:0000313" key="8">
    <source>
        <dbReference type="Proteomes" id="UP000322918"/>
    </source>
</evidence>
<dbReference type="Proteomes" id="UP000290848">
    <property type="component" value="Unassembled WGS sequence"/>
</dbReference>
<protein>
    <submittedName>
        <fullName evidence="6">30S ribosomal protein THX</fullName>
    </submittedName>
</protein>
<organism evidence="6 7">
    <name type="scientific">Arcticibacter tournemirensis</name>
    <dbReference type="NCBI Taxonomy" id="699437"/>
    <lineage>
        <taxon>Bacteria</taxon>
        <taxon>Pseudomonadati</taxon>
        <taxon>Bacteroidota</taxon>
        <taxon>Sphingobacteriia</taxon>
        <taxon>Sphingobacteriales</taxon>
        <taxon>Sphingobacteriaceae</taxon>
        <taxon>Arcticibacter</taxon>
    </lineage>
</organism>
<dbReference type="RefSeq" id="WP_128767756.1">
    <property type="nucleotide sequence ID" value="NZ_RXOC01000001.1"/>
</dbReference>
<reference evidence="6 7" key="1">
    <citation type="submission" date="2018-12" db="EMBL/GenBank/DDBJ databases">
        <title>The Draft Genome Sequence of the Soil Bacterium Pedobacter tournemirensis R1.</title>
        <authorList>
            <person name="He J."/>
        </authorList>
    </citation>
    <scope>NUCLEOTIDE SEQUENCE [LARGE SCALE GENOMIC DNA]</scope>
    <source>
        <strain evidence="6 7">R1</strain>
    </source>
</reference>
<gene>
    <name evidence="6" type="ORF">EKH83_02285</name>
    <name evidence="5" type="ORF">F1649_08345</name>
</gene>
<dbReference type="EMBL" id="RXOC01000001">
    <property type="protein sequence ID" value="RXF72571.1"/>
    <property type="molecule type" value="Genomic_DNA"/>
</dbReference>
<keyword evidence="2 6" id="KW-0689">Ribosomal protein</keyword>
<dbReference type="Proteomes" id="UP000322918">
    <property type="component" value="Unassembled WGS sequence"/>
</dbReference>
<reference evidence="5 8" key="2">
    <citation type="submission" date="2019-09" db="EMBL/GenBank/DDBJ databases">
        <title>Pararcticibacter amylolyticus gen. nov., sp. nov., isolated from a rottenly hemp rope, and reclassification of Pedobacter tournemirensis as Pararcticibacter tournemirensis comb. nov.</title>
        <authorList>
            <person name="Cai Y."/>
        </authorList>
    </citation>
    <scope>NUCLEOTIDE SEQUENCE [LARGE SCALE GENOMIC DNA]</scope>
    <source>
        <strain evidence="5 8">TF5-37.2-LB10</strain>
    </source>
</reference>
<evidence type="ECO:0000256" key="4">
    <source>
        <dbReference type="SAM" id="MobiDB-lite"/>
    </source>
</evidence>
<accession>A0A4Q0MG88</accession>
<comment type="similarity">
    <text evidence="1">Belongs to the bacterial ribosomal protein bTHX family.</text>
</comment>
<keyword evidence="8" id="KW-1185">Reference proteome</keyword>
<dbReference type="EMBL" id="VWNE01000011">
    <property type="protein sequence ID" value="KAA8483575.1"/>
    <property type="molecule type" value="Genomic_DNA"/>
</dbReference>
<name>A0A4Q0MG88_9SPHI</name>
<comment type="caution">
    <text evidence="6">The sequence shown here is derived from an EMBL/GenBank/DDBJ whole genome shotgun (WGS) entry which is preliminary data.</text>
</comment>
<evidence type="ECO:0000313" key="5">
    <source>
        <dbReference type="EMBL" id="KAA8483575.1"/>
    </source>
</evidence>
<dbReference type="NCBIfam" id="TIGR04560">
    <property type="entry name" value="ribo_THX"/>
    <property type="match status" value="1"/>
</dbReference>
<dbReference type="Pfam" id="PF17070">
    <property type="entry name" value="Thx"/>
    <property type="match status" value="1"/>
</dbReference>
<dbReference type="OrthoDB" id="965797at2"/>
<dbReference type="InterPro" id="IPR030826">
    <property type="entry name" value="Ribosomal_bTHX/bTHXc/bTHXm"/>
</dbReference>
<keyword evidence="3" id="KW-0687">Ribonucleoprotein</keyword>
<sequence length="40" mass="4524">MGKGDIKSRRGKITNKSFGKKRPHKLAKPLDTVQEEKTSK</sequence>
<proteinExistence type="inferred from homology"/>
<evidence type="ECO:0000313" key="6">
    <source>
        <dbReference type="EMBL" id="RXF72571.1"/>
    </source>
</evidence>
<feature type="region of interest" description="Disordered" evidence="4">
    <location>
        <begin position="1"/>
        <end position="40"/>
    </location>
</feature>
<evidence type="ECO:0000313" key="7">
    <source>
        <dbReference type="Proteomes" id="UP000290848"/>
    </source>
</evidence>
<dbReference type="AlphaFoldDB" id="A0A4Q0MG88"/>
<evidence type="ECO:0000256" key="2">
    <source>
        <dbReference type="ARBA" id="ARBA00022980"/>
    </source>
</evidence>
<feature type="compositionally biased region" description="Basic residues" evidence="4">
    <location>
        <begin position="9"/>
        <end position="27"/>
    </location>
</feature>
<dbReference type="GO" id="GO:1990904">
    <property type="term" value="C:ribonucleoprotein complex"/>
    <property type="evidence" value="ECO:0007669"/>
    <property type="project" value="UniProtKB-KW"/>
</dbReference>
<evidence type="ECO:0000256" key="3">
    <source>
        <dbReference type="ARBA" id="ARBA00023274"/>
    </source>
</evidence>
<evidence type="ECO:0000256" key="1">
    <source>
        <dbReference type="ARBA" id="ARBA00010834"/>
    </source>
</evidence>
<dbReference type="GO" id="GO:0005840">
    <property type="term" value="C:ribosome"/>
    <property type="evidence" value="ECO:0007669"/>
    <property type="project" value="UniProtKB-KW"/>
</dbReference>
<dbReference type="InterPro" id="IPR031414">
    <property type="entry name" value="Ribosomal_bTHX"/>
</dbReference>